<sequence length="184" mass="20195">MKFYVAENEKPVGPFEISQLVARGLKGSDLVWAEGYETWVRADSVYEIKEALAAPTTQADAYRETAIPQLPNENTTSLCPPPPPYQQPYQQPLQQPQQNYMAPPKSWLVESILVTLLCCLPFGIVGIINAANVNSQWSAGRYDEAEKSSANAKRWTIIGAISGFVVGIIYIGLMVFAAVSGNLE</sequence>
<evidence type="ECO:0000256" key="1">
    <source>
        <dbReference type="ARBA" id="ARBA00004370"/>
    </source>
</evidence>
<keyword evidence="3 6" id="KW-1133">Transmembrane helix</keyword>
<comment type="caution">
    <text evidence="8">The sequence shown here is derived from an EMBL/GenBank/DDBJ whole genome shotgun (WGS) entry which is preliminary data.</text>
</comment>
<dbReference type="PANTHER" id="PTHR14948">
    <property type="entry name" value="NG5"/>
    <property type="match status" value="1"/>
</dbReference>
<keyword evidence="2 6" id="KW-0812">Transmembrane</keyword>
<name>A0ABV4CSD4_9BACT</name>
<dbReference type="RefSeq" id="WP_121698137.1">
    <property type="nucleotide sequence ID" value="NZ_JBCLPP010000003.1"/>
</dbReference>
<dbReference type="Pfam" id="PF14237">
    <property type="entry name" value="GYF_2"/>
    <property type="match status" value="1"/>
</dbReference>
<evidence type="ECO:0000256" key="2">
    <source>
        <dbReference type="ARBA" id="ARBA00022692"/>
    </source>
</evidence>
<feature type="region of interest" description="Disordered" evidence="5">
    <location>
        <begin position="72"/>
        <end position="91"/>
    </location>
</feature>
<dbReference type="Pfam" id="PF04505">
    <property type="entry name" value="CD225"/>
    <property type="match status" value="1"/>
</dbReference>
<feature type="domain" description="GYF" evidence="7">
    <location>
        <begin position="4"/>
        <end position="47"/>
    </location>
</feature>
<dbReference type="PANTHER" id="PTHR14948:SF25">
    <property type="entry name" value="DUF4190 DOMAIN-CONTAINING PROTEIN"/>
    <property type="match status" value="1"/>
</dbReference>
<evidence type="ECO:0000256" key="4">
    <source>
        <dbReference type="ARBA" id="ARBA00023136"/>
    </source>
</evidence>
<dbReference type="EMBL" id="JBCLPP010000003">
    <property type="protein sequence ID" value="MEY8244294.1"/>
    <property type="molecule type" value="Genomic_DNA"/>
</dbReference>
<keyword evidence="9" id="KW-1185">Reference proteome</keyword>
<dbReference type="InterPro" id="IPR007593">
    <property type="entry name" value="CD225/Dispanin_fam"/>
</dbReference>
<gene>
    <name evidence="8" type="ORF">AAK873_01525</name>
</gene>
<comment type="subcellular location">
    <subcellularLocation>
        <location evidence="1">Membrane</location>
    </subcellularLocation>
</comment>
<keyword evidence="4 6" id="KW-0472">Membrane</keyword>
<dbReference type="InterPro" id="IPR051423">
    <property type="entry name" value="CD225/Dispanin"/>
</dbReference>
<evidence type="ECO:0000256" key="3">
    <source>
        <dbReference type="ARBA" id="ARBA00022989"/>
    </source>
</evidence>
<dbReference type="Proteomes" id="UP001565200">
    <property type="component" value="Unassembled WGS sequence"/>
</dbReference>
<organism evidence="8 9">
    <name type="scientific">Heminiphilus faecis</name>
    <dbReference type="NCBI Taxonomy" id="2601703"/>
    <lineage>
        <taxon>Bacteria</taxon>
        <taxon>Pseudomonadati</taxon>
        <taxon>Bacteroidota</taxon>
        <taxon>Bacteroidia</taxon>
        <taxon>Bacteroidales</taxon>
        <taxon>Muribaculaceae</taxon>
        <taxon>Heminiphilus</taxon>
    </lineage>
</organism>
<feature type="transmembrane region" description="Helical" evidence="6">
    <location>
        <begin position="107"/>
        <end position="128"/>
    </location>
</feature>
<feature type="transmembrane region" description="Helical" evidence="6">
    <location>
        <begin position="157"/>
        <end position="179"/>
    </location>
</feature>
<accession>A0ABV4CSD4</accession>
<evidence type="ECO:0000313" key="8">
    <source>
        <dbReference type="EMBL" id="MEY8244294.1"/>
    </source>
</evidence>
<dbReference type="InterPro" id="IPR025640">
    <property type="entry name" value="GYF_2"/>
</dbReference>
<evidence type="ECO:0000256" key="6">
    <source>
        <dbReference type="SAM" id="Phobius"/>
    </source>
</evidence>
<evidence type="ECO:0000313" key="9">
    <source>
        <dbReference type="Proteomes" id="UP001565200"/>
    </source>
</evidence>
<evidence type="ECO:0000256" key="5">
    <source>
        <dbReference type="SAM" id="MobiDB-lite"/>
    </source>
</evidence>
<protein>
    <submittedName>
        <fullName evidence="8">CD225/dispanin family protein</fullName>
    </submittedName>
</protein>
<reference evidence="8 9" key="1">
    <citation type="submission" date="2024-03" db="EMBL/GenBank/DDBJ databases">
        <title>Mouse gut bacterial collection (mGBC) of GemPharmatech.</title>
        <authorList>
            <person name="He Y."/>
            <person name="Dong L."/>
            <person name="Wu D."/>
            <person name="Gao X."/>
            <person name="Lin Z."/>
        </authorList>
    </citation>
    <scope>NUCLEOTIDE SEQUENCE [LARGE SCALE GENOMIC DNA]</scope>
    <source>
        <strain evidence="8 9">54-13</strain>
    </source>
</reference>
<proteinExistence type="predicted"/>
<evidence type="ECO:0000259" key="7">
    <source>
        <dbReference type="Pfam" id="PF14237"/>
    </source>
</evidence>